<dbReference type="EMBL" id="JASNQZ010000007">
    <property type="protein sequence ID" value="KAL0954577.1"/>
    <property type="molecule type" value="Genomic_DNA"/>
</dbReference>
<organism evidence="1 2">
    <name type="scientific">Hohenbuehelia grisea</name>
    <dbReference type="NCBI Taxonomy" id="104357"/>
    <lineage>
        <taxon>Eukaryota</taxon>
        <taxon>Fungi</taxon>
        <taxon>Dikarya</taxon>
        <taxon>Basidiomycota</taxon>
        <taxon>Agaricomycotina</taxon>
        <taxon>Agaricomycetes</taxon>
        <taxon>Agaricomycetidae</taxon>
        <taxon>Agaricales</taxon>
        <taxon>Pleurotineae</taxon>
        <taxon>Pleurotaceae</taxon>
        <taxon>Hohenbuehelia</taxon>
    </lineage>
</organism>
<protein>
    <submittedName>
        <fullName evidence="1">Uncharacterized protein</fullName>
    </submittedName>
</protein>
<evidence type="ECO:0000313" key="2">
    <source>
        <dbReference type="Proteomes" id="UP001556367"/>
    </source>
</evidence>
<dbReference type="Proteomes" id="UP001556367">
    <property type="component" value="Unassembled WGS sequence"/>
</dbReference>
<keyword evidence="2" id="KW-1185">Reference proteome</keyword>
<accession>A0ABR3JGC6</accession>
<comment type="caution">
    <text evidence="1">The sequence shown here is derived from an EMBL/GenBank/DDBJ whole genome shotgun (WGS) entry which is preliminary data.</text>
</comment>
<gene>
    <name evidence="1" type="ORF">HGRIS_003537</name>
</gene>
<proteinExistence type="predicted"/>
<sequence>MPALRYRYLFFRRSSPRARAREGVLPESEDVTHFHQHTANDMLNILYADIPLSKLQIFQQLLSIVANVPINCRSSRNLLHYERVYATTPIMLLPINVAHFSHRCIGHANSTIAFYFPETHFQNSLSNLSLLLIDLATYLHRHHILQISYVVSPIATFGLLYLDAELFQADNSLHLHSTVTYIFRGMSSYVWHGDSARQSLTHHVAADALYRNASMLSSL</sequence>
<evidence type="ECO:0000313" key="1">
    <source>
        <dbReference type="EMBL" id="KAL0954577.1"/>
    </source>
</evidence>
<name>A0ABR3JGC6_9AGAR</name>
<reference evidence="2" key="1">
    <citation type="submission" date="2024-06" db="EMBL/GenBank/DDBJ databases">
        <title>Multi-omics analyses provide insights into the biosynthesis of the anticancer antibiotic pleurotin in Hohenbuehelia grisea.</title>
        <authorList>
            <person name="Weaver J.A."/>
            <person name="Alberti F."/>
        </authorList>
    </citation>
    <scope>NUCLEOTIDE SEQUENCE [LARGE SCALE GENOMIC DNA]</scope>
    <source>
        <strain evidence="2">T-177</strain>
    </source>
</reference>